<reference evidence="2" key="1">
    <citation type="submission" date="2014-07" db="EMBL/GenBank/DDBJ databases">
        <authorList>
            <person name="Martin A.A"/>
            <person name="De Silva N."/>
        </authorList>
    </citation>
    <scope>NUCLEOTIDE SEQUENCE</scope>
</reference>
<reference evidence="3" key="2">
    <citation type="submission" date="2015-08" db="UniProtKB">
        <authorList>
            <consortium name="WormBaseParasite"/>
        </authorList>
    </citation>
    <scope>IDENTIFICATION</scope>
</reference>
<dbReference type="Proteomes" id="UP000035680">
    <property type="component" value="Unassembled WGS sequence"/>
</dbReference>
<protein>
    <submittedName>
        <fullName evidence="3">Genome assembly, chromosome: II</fullName>
    </submittedName>
</protein>
<keyword evidence="2" id="KW-1185">Reference proteome</keyword>
<dbReference type="AlphaFoldDB" id="A0A0K0F2A2"/>
<name>A0A0K0F2A2_STRVS</name>
<proteinExistence type="predicted"/>
<accession>A0A0K0F2A2</accession>
<evidence type="ECO:0000313" key="2">
    <source>
        <dbReference type="Proteomes" id="UP000035680"/>
    </source>
</evidence>
<evidence type="ECO:0000256" key="1">
    <source>
        <dbReference type="SAM" id="MobiDB-lite"/>
    </source>
</evidence>
<feature type="compositionally biased region" description="Basic and acidic residues" evidence="1">
    <location>
        <begin position="63"/>
        <end position="72"/>
    </location>
</feature>
<organism evidence="2 3">
    <name type="scientific">Strongyloides venezuelensis</name>
    <name type="common">Threadworm</name>
    <dbReference type="NCBI Taxonomy" id="75913"/>
    <lineage>
        <taxon>Eukaryota</taxon>
        <taxon>Metazoa</taxon>
        <taxon>Ecdysozoa</taxon>
        <taxon>Nematoda</taxon>
        <taxon>Chromadorea</taxon>
        <taxon>Rhabditida</taxon>
        <taxon>Tylenchina</taxon>
        <taxon>Panagrolaimomorpha</taxon>
        <taxon>Strongyloidoidea</taxon>
        <taxon>Strongyloididae</taxon>
        <taxon>Strongyloides</taxon>
    </lineage>
</organism>
<feature type="compositionally biased region" description="Acidic residues" evidence="1">
    <location>
        <begin position="47"/>
        <end position="57"/>
    </location>
</feature>
<sequence length="460" mass="50893">MAPGKDLTAAELLGMLFNTNNMRNFCIVATVGDPQYDNEIVIEDDDDVQESQGDSDEIQQQVKDSDHDVRGDSPCDVEILKEGSTSASCSEIPPKFHRPRASLAKSQKITQVLSEDPEVAFSSPGVSHKRTRKGDGGLSRMQKLRKAAVADPANKMRQQYRPIINENKMKLLQFEIARYISLMNRETHTVEAQMLIPVVGGIPKHLCAKRMIMAESSFKLVEEYRNAISIDEYRVAPTVDVNGNPPIINYGVLNPVDTITSIWQSNVGVTAPGVSVTLVGVVDFPTAIKPGWAGLHLVYGGGRVTGSLPATLQVLILEKFTISSDVNWPQLLGSLIKLQIVILDDCSLADRLGVYLTTNPTLKAVGCLRGRKCWCYKTSIGRKWERTIEIVPENENNNEYYAMAAFKPKRAVFHTVCKIFYQDVAVLSRICETCLPPDVARAWSELLSMRKQLAAAVPIC</sequence>
<evidence type="ECO:0000313" key="3">
    <source>
        <dbReference type="WBParaSite" id="SVE_0292900.1"/>
    </source>
</evidence>
<feature type="region of interest" description="Disordered" evidence="1">
    <location>
        <begin position="47"/>
        <end position="72"/>
    </location>
</feature>
<dbReference type="WBParaSite" id="SVE_0292900.1">
    <property type="protein sequence ID" value="SVE_0292900.1"/>
    <property type="gene ID" value="SVE_0292900"/>
</dbReference>